<sequence length="295" mass="34664">MLSNTDFNCIFRDNMLCNYSYNSTKSHLATIKNFDEFISATDSQEAWSSQSLNNKIQFFFPVMNEKSEDTSGSSSMSNRDEINSSSNIIRNPEKEELKDLLCNEAGQAATFKGPLTYTGISLRKEKEKDRVKQDTINKVFLRMIRRFYHKLFLQDNLKMSQRRFVNIDYGKQLTAYQQLIKRYLNAENDLELSCFLIKLCNLRAKNSPEAMNEYELKGAEICKMTRSFSRTKFSELHKDKLFRQLFDFIYNGTLDNGSKKCIDVLFNQESDNISKHKRKYTKAFERMNYLCQKEL</sequence>
<organism evidence="2 3">
    <name type="scientific">Euplotes crassus</name>
    <dbReference type="NCBI Taxonomy" id="5936"/>
    <lineage>
        <taxon>Eukaryota</taxon>
        <taxon>Sar</taxon>
        <taxon>Alveolata</taxon>
        <taxon>Ciliophora</taxon>
        <taxon>Intramacronucleata</taxon>
        <taxon>Spirotrichea</taxon>
        <taxon>Hypotrichia</taxon>
        <taxon>Euplotida</taxon>
        <taxon>Euplotidae</taxon>
        <taxon>Moneuplotes</taxon>
    </lineage>
</organism>
<feature type="region of interest" description="Disordered" evidence="1">
    <location>
        <begin position="66"/>
        <end position="86"/>
    </location>
</feature>
<comment type="caution">
    <text evidence="2">The sequence shown here is derived from an EMBL/GenBank/DDBJ whole genome shotgun (WGS) entry which is preliminary data.</text>
</comment>
<evidence type="ECO:0000313" key="3">
    <source>
        <dbReference type="Proteomes" id="UP001295684"/>
    </source>
</evidence>
<dbReference type="Proteomes" id="UP001295684">
    <property type="component" value="Unassembled WGS sequence"/>
</dbReference>
<reference evidence="2" key="1">
    <citation type="submission" date="2023-07" db="EMBL/GenBank/DDBJ databases">
        <authorList>
            <consortium name="AG Swart"/>
            <person name="Singh M."/>
            <person name="Singh A."/>
            <person name="Seah K."/>
            <person name="Emmerich C."/>
        </authorList>
    </citation>
    <scope>NUCLEOTIDE SEQUENCE</scope>
    <source>
        <strain evidence="2">DP1</strain>
    </source>
</reference>
<evidence type="ECO:0000313" key="2">
    <source>
        <dbReference type="EMBL" id="CAI2380763.1"/>
    </source>
</evidence>
<gene>
    <name evidence="2" type="ORF">ECRASSUSDP1_LOCUS22203</name>
</gene>
<keyword evidence="3" id="KW-1185">Reference proteome</keyword>
<evidence type="ECO:0000256" key="1">
    <source>
        <dbReference type="SAM" id="MobiDB-lite"/>
    </source>
</evidence>
<dbReference type="EMBL" id="CAMPGE010022745">
    <property type="protein sequence ID" value="CAI2380763.1"/>
    <property type="molecule type" value="Genomic_DNA"/>
</dbReference>
<proteinExistence type="predicted"/>
<protein>
    <submittedName>
        <fullName evidence="2">Uncharacterized protein</fullName>
    </submittedName>
</protein>
<feature type="compositionally biased region" description="Polar residues" evidence="1">
    <location>
        <begin position="70"/>
        <end position="86"/>
    </location>
</feature>
<accession>A0AAD1XXM9</accession>
<dbReference type="AlphaFoldDB" id="A0AAD1XXM9"/>
<name>A0AAD1XXM9_EUPCR</name>